<comment type="caution">
    <text evidence="2">The sequence shown here is derived from an EMBL/GenBank/DDBJ whole genome shotgun (WGS) entry which is preliminary data.</text>
</comment>
<organism evidence="2 3">
    <name type="scientific">Coptis chinensis</name>
    <dbReference type="NCBI Taxonomy" id="261450"/>
    <lineage>
        <taxon>Eukaryota</taxon>
        <taxon>Viridiplantae</taxon>
        <taxon>Streptophyta</taxon>
        <taxon>Embryophyta</taxon>
        <taxon>Tracheophyta</taxon>
        <taxon>Spermatophyta</taxon>
        <taxon>Magnoliopsida</taxon>
        <taxon>Ranunculales</taxon>
        <taxon>Ranunculaceae</taxon>
        <taxon>Coptidoideae</taxon>
        <taxon>Coptis</taxon>
    </lineage>
</organism>
<sequence length="604" mass="68205">MKLRTLVGKSFKLAPSALLFHRLTCLRTLVLSPQGIYSMSVLEVLPSEVNRLLHLRYLDLSNTKLKELPETMRSLVNLQTLKLNGCYLLCKLPKGIGELSNLRYLEVKGTLSLKYYPRGGIERLSQLRTLSKFVVSDGSKGSVIGELGNLNFLKGRLDIRGLMHVKSVNEAKLAELQKKKNIQNLGLNFGDDQFFPSFSSEEEIRRMECVLENLEPHKESLERLFIRYYVGFMLPSWMLPVEESVLSNIVVLWIFQCPNLKVLPALGKLQFLEELSLMALSAMKHLSAELLKIGNGNSTSSSSSSSVVLFPKLKKLELSGLPEWEEEEHDVPTTSDSTTIIVMPRLHKLEICNCPKLKVEPHYLFPPLLETLKLEFNVNSCPALWNAAKTMKGEKALLTVKLQSSGVEGAVPPSATLLITLELVSWKTVTEVTNDKKVIKKIIKEGEGYERPNEGTVDNKGHDDDELFEFKMEEEQIIDGLDRAVMTTKERGGCRVDYMVSVHLNPSKNWLLFPRIQGVELESFVKERESWDMNTPDKIEAAGKEIEEQNVTFKAGKYAKASKRYEKAGKFIGYDTNFSEEENKQSKVLKVSCNLKNAACKLKL</sequence>
<dbReference type="InterPro" id="IPR011990">
    <property type="entry name" value="TPR-like_helical_dom_sf"/>
</dbReference>
<dbReference type="PANTHER" id="PTHR47186">
    <property type="entry name" value="LEUCINE-RICH REPEAT-CONTAINING PROTEIN 57"/>
    <property type="match status" value="1"/>
</dbReference>
<dbReference type="PANTHER" id="PTHR47186:SF30">
    <property type="entry name" value="EF-HAND DOMAIN-CONTAINING PROTEIN"/>
    <property type="match status" value="1"/>
</dbReference>
<gene>
    <name evidence="2" type="ORF">IFM89_025987</name>
</gene>
<keyword evidence="3" id="KW-1185">Reference proteome</keyword>
<dbReference type="AlphaFoldDB" id="A0A835I5S3"/>
<dbReference type="InterPro" id="IPR032675">
    <property type="entry name" value="LRR_dom_sf"/>
</dbReference>
<dbReference type="Gene3D" id="3.10.50.40">
    <property type="match status" value="1"/>
</dbReference>
<accession>A0A835I5S3</accession>
<dbReference type="SUPFAM" id="SSF54534">
    <property type="entry name" value="FKBP-like"/>
    <property type="match status" value="1"/>
</dbReference>
<dbReference type="Gene3D" id="3.80.10.10">
    <property type="entry name" value="Ribonuclease Inhibitor"/>
    <property type="match status" value="1"/>
</dbReference>
<dbReference type="OrthoDB" id="1902587at2759"/>
<dbReference type="GO" id="GO:0003755">
    <property type="term" value="F:peptidyl-prolyl cis-trans isomerase activity"/>
    <property type="evidence" value="ECO:0007669"/>
    <property type="project" value="InterPro"/>
</dbReference>
<protein>
    <recommendedName>
        <fullName evidence="1">R13L1/DRL21-like LRR repeat region domain-containing protein</fullName>
    </recommendedName>
</protein>
<dbReference type="Pfam" id="PF25019">
    <property type="entry name" value="LRR_R13L1-DRL21"/>
    <property type="match status" value="1"/>
</dbReference>
<dbReference type="Proteomes" id="UP000631114">
    <property type="component" value="Unassembled WGS sequence"/>
</dbReference>
<evidence type="ECO:0000259" key="1">
    <source>
        <dbReference type="Pfam" id="PF25019"/>
    </source>
</evidence>
<dbReference type="SUPFAM" id="SSF52058">
    <property type="entry name" value="L domain-like"/>
    <property type="match status" value="1"/>
</dbReference>
<feature type="domain" description="R13L1/DRL21-like LRR repeat region" evidence="1">
    <location>
        <begin position="144"/>
        <end position="278"/>
    </location>
</feature>
<evidence type="ECO:0000313" key="3">
    <source>
        <dbReference type="Proteomes" id="UP000631114"/>
    </source>
</evidence>
<name>A0A835I5S3_9MAGN</name>
<dbReference type="InterPro" id="IPR056789">
    <property type="entry name" value="LRR_R13L1-DRL21"/>
</dbReference>
<reference evidence="2 3" key="1">
    <citation type="submission" date="2020-10" db="EMBL/GenBank/DDBJ databases">
        <title>The Coptis chinensis genome and diversification of protoberbering-type alkaloids.</title>
        <authorList>
            <person name="Wang B."/>
            <person name="Shu S."/>
            <person name="Song C."/>
            <person name="Liu Y."/>
        </authorList>
    </citation>
    <scope>NUCLEOTIDE SEQUENCE [LARGE SCALE GENOMIC DNA]</scope>
    <source>
        <strain evidence="2">HL-2020</strain>
        <tissue evidence="2">Leaf</tissue>
    </source>
</reference>
<dbReference type="InterPro" id="IPR046357">
    <property type="entry name" value="PPIase_dom_sf"/>
</dbReference>
<dbReference type="Gene3D" id="1.25.40.10">
    <property type="entry name" value="Tetratricopeptide repeat domain"/>
    <property type="match status" value="1"/>
</dbReference>
<evidence type="ECO:0000313" key="2">
    <source>
        <dbReference type="EMBL" id="KAF9610954.1"/>
    </source>
</evidence>
<proteinExistence type="predicted"/>
<dbReference type="EMBL" id="JADFTS010000004">
    <property type="protein sequence ID" value="KAF9610954.1"/>
    <property type="molecule type" value="Genomic_DNA"/>
</dbReference>